<dbReference type="AlphaFoldDB" id="W7Z169"/>
<gene>
    <name evidence="2" type="ORF">JCM16418_4966</name>
</gene>
<feature type="chain" id="PRO_5004907219" description="WG repeat-containing protein" evidence="1">
    <location>
        <begin position="25"/>
        <end position="367"/>
    </location>
</feature>
<dbReference type="RefSeq" id="WP_036653442.1">
    <property type="nucleotide sequence ID" value="NZ_BAVZ01000034.1"/>
</dbReference>
<dbReference type="STRING" id="1236976.JCM16418_4966"/>
<reference evidence="2 3" key="1">
    <citation type="journal article" date="2014" name="Genome Announc.">
        <title>Draft Genome Sequence of Paenibacillus pini JCM 16418T, Isolated from the Rhizosphere of Pine Tree.</title>
        <authorList>
            <person name="Yuki M."/>
            <person name="Oshima K."/>
            <person name="Suda W."/>
            <person name="Oshida Y."/>
            <person name="Kitamura K."/>
            <person name="Iida Y."/>
            <person name="Hattori M."/>
            <person name="Ohkuma M."/>
        </authorList>
    </citation>
    <scope>NUCLEOTIDE SEQUENCE [LARGE SCALE GENOMIC DNA]</scope>
    <source>
        <strain evidence="2 3">JCM 16418</strain>
    </source>
</reference>
<feature type="signal peptide" evidence="1">
    <location>
        <begin position="1"/>
        <end position="24"/>
    </location>
</feature>
<dbReference type="SUPFAM" id="SSF69360">
    <property type="entry name" value="Cell wall binding repeat"/>
    <property type="match status" value="1"/>
</dbReference>
<dbReference type="EMBL" id="BAVZ01000034">
    <property type="protein sequence ID" value="GAF10746.1"/>
    <property type="molecule type" value="Genomic_DNA"/>
</dbReference>
<evidence type="ECO:0000256" key="1">
    <source>
        <dbReference type="SAM" id="SignalP"/>
    </source>
</evidence>
<dbReference type="Proteomes" id="UP000019364">
    <property type="component" value="Unassembled WGS sequence"/>
</dbReference>
<dbReference type="PANTHER" id="PTHR37841">
    <property type="entry name" value="GLR2918 PROTEIN"/>
    <property type="match status" value="1"/>
</dbReference>
<dbReference type="PANTHER" id="PTHR37841:SF1">
    <property type="entry name" value="DUF3298 DOMAIN-CONTAINING PROTEIN"/>
    <property type="match status" value="1"/>
</dbReference>
<sequence>MIKKLGLALLILCTTVTLSGTSLAASITTNIEVSKTILDYNNVRPESDGSFHDGLLFAERSDGSLTYYNTKGNTAFTLPKDIEPISDFFEQRAIVRNKETKRFGYINTLGKLAISCQYNEVGYFSEGVAHVTLPDANQEALIDRIGKTVTLLTTKYSSDYYFTNGLSMVTDLKSKKIGFINTLGRLTIPSKYTNASAFSEGMATVQNSKGAYGYIDTTGKVIIPFNYKSGGDFSEGLAPVQNTKGKWGFIDKTGKIMIPFQYDNAHKFSEGLAIVYNHKGQVGFINKKGVMVVGYQKYTIAFNFKEGITLVGIGTTANGKFGYMDRQGKLLTKLEYRSESSSFNGGYAVAIKAPGKAVILTKRSLTK</sequence>
<evidence type="ECO:0000313" key="2">
    <source>
        <dbReference type="EMBL" id="GAF10746.1"/>
    </source>
</evidence>
<name>W7Z169_9BACL</name>
<comment type="caution">
    <text evidence="2">The sequence shown here is derived from an EMBL/GenBank/DDBJ whole genome shotgun (WGS) entry which is preliminary data.</text>
</comment>
<dbReference type="InterPro" id="IPR032774">
    <property type="entry name" value="WG_beta_rep"/>
</dbReference>
<keyword evidence="3" id="KW-1185">Reference proteome</keyword>
<proteinExistence type="predicted"/>
<organism evidence="2 3">
    <name type="scientific">Paenibacillus pini JCM 16418</name>
    <dbReference type="NCBI Taxonomy" id="1236976"/>
    <lineage>
        <taxon>Bacteria</taxon>
        <taxon>Bacillati</taxon>
        <taxon>Bacillota</taxon>
        <taxon>Bacilli</taxon>
        <taxon>Bacillales</taxon>
        <taxon>Paenibacillaceae</taxon>
        <taxon>Paenibacillus</taxon>
    </lineage>
</organism>
<dbReference type="Pfam" id="PF14903">
    <property type="entry name" value="WG_beta_rep"/>
    <property type="match status" value="5"/>
</dbReference>
<evidence type="ECO:0000313" key="3">
    <source>
        <dbReference type="Proteomes" id="UP000019364"/>
    </source>
</evidence>
<evidence type="ECO:0008006" key="4">
    <source>
        <dbReference type="Google" id="ProtNLM"/>
    </source>
</evidence>
<protein>
    <recommendedName>
        <fullName evidence="4">WG repeat-containing protein</fullName>
    </recommendedName>
</protein>
<accession>W7Z169</accession>
<dbReference type="OrthoDB" id="210273at2"/>
<keyword evidence="1" id="KW-0732">Signal</keyword>
<dbReference type="eggNOG" id="COG5263">
    <property type="taxonomic scope" value="Bacteria"/>
</dbReference>